<reference evidence="1 2" key="1">
    <citation type="journal article" date="2020" name="Nat. Food">
        <title>A phased Vanilla planifolia genome enables genetic improvement of flavour and production.</title>
        <authorList>
            <person name="Hasing T."/>
            <person name="Tang H."/>
            <person name="Brym M."/>
            <person name="Khazi F."/>
            <person name="Huang T."/>
            <person name="Chambers A.H."/>
        </authorList>
    </citation>
    <scope>NUCLEOTIDE SEQUENCE [LARGE SCALE GENOMIC DNA]</scope>
    <source>
        <tissue evidence="1">Leaf</tissue>
    </source>
</reference>
<sequence>MARFEVEPGCKKRDILTGFSQVKCQVSTARDLVGVRPVLMEQSGCCAYWTTNCLESKGRTIKRFGKDKFCPPETSGENIKLFNSKLSNLEGLSPGTGFFGVPGLQTMLRLEEGQW</sequence>
<accession>A0A835SB90</accession>
<dbReference type="EMBL" id="JADCNM010000001">
    <property type="protein sequence ID" value="KAG0503805.1"/>
    <property type="molecule type" value="Genomic_DNA"/>
</dbReference>
<comment type="caution">
    <text evidence="1">The sequence shown here is derived from an EMBL/GenBank/DDBJ whole genome shotgun (WGS) entry which is preliminary data.</text>
</comment>
<evidence type="ECO:0000313" key="1">
    <source>
        <dbReference type="EMBL" id="KAG0503805.1"/>
    </source>
</evidence>
<dbReference type="Proteomes" id="UP000639772">
    <property type="component" value="Chromosome 1"/>
</dbReference>
<name>A0A835SB90_VANPL</name>
<proteinExistence type="predicted"/>
<gene>
    <name evidence="1" type="ORF">HPP92_003877</name>
</gene>
<dbReference type="AlphaFoldDB" id="A0A835SB90"/>
<organism evidence="1 2">
    <name type="scientific">Vanilla planifolia</name>
    <name type="common">Vanilla</name>
    <dbReference type="NCBI Taxonomy" id="51239"/>
    <lineage>
        <taxon>Eukaryota</taxon>
        <taxon>Viridiplantae</taxon>
        <taxon>Streptophyta</taxon>
        <taxon>Embryophyta</taxon>
        <taxon>Tracheophyta</taxon>
        <taxon>Spermatophyta</taxon>
        <taxon>Magnoliopsida</taxon>
        <taxon>Liliopsida</taxon>
        <taxon>Asparagales</taxon>
        <taxon>Orchidaceae</taxon>
        <taxon>Vanilloideae</taxon>
        <taxon>Vanilleae</taxon>
        <taxon>Vanilla</taxon>
    </lineage>
</organism>
<evidence type="ECO:0000313" key="2">
    <source>
        <dbReference type="Proteomes" id="UP000639772"/>
    </source>
</evidence>
<protein>
    <submittedName>
        <fullName evidence="1">Uncharacterized protein</fullName>
    </submittedName>
</protein>